<feature type="compositionally biased region" description="Basic and acidic residues" evidence="1">
    <location>
        <begin position="541"/>
        <end position="565"/>
    </location>
</feature>
<dbReference type="AlphaFoldDB" id="A0AAE1KUQ2"/>
<dbReference type="EMBL" id="JAWQEG010000870">
    <property type="protein sequence ID" value="KAK3884588.1"/>
    <property type="molecule type" value="Genomic_DNA"/>
</dbReference>
<reference evidence="3" key="1">
    <citation type="submission" date="2023-10" db="EMBL/GenBank/DDBJ databases">
        <title>Genome assemblies of two species of porcelain crab, Petrolisthes cinctipes and Petrolisthes manimaculis (Anomura: Porcellanidae).</title>
        <authorList>
            <person name="Angst P."/>
        </authorList>
    </citation>
    <scope>NUCLEOTIDE SEQUENCE</scope>
    <source>
        <strain evidence="3">PB745_01</strain>
        <tissue evidence="3">Gill</tissue>
    </source>
</reference>
<sequence>MLVEVAKVVAWCVWPALRVVRGTWDLWVSVVMWVVAGWRRKSVLPPVFNPTLLLPASSLAHDIRERKMSSVEVVRAYVTRISNVNPILNALAQESFQAALLQAKVVDERLDQGYRSGSLTKEWVKENQPLLGVPFTVKETIAVAGLPHTGGLKARNGRTAARDARVVTKMKKAGAILLCTTNVSELGMWWESDNPVYGRTNNPYDTRRTPGGSSGGEAALMCACGSPVGLGTDTGGSIRIPAFFCGLFGHKPTAGLVSTRGCNIHDNREYSQVKSPGPLARHASDLALILAILAGDHVSKLNLGKPVNPGGMKIYTLEGDGDGVLTSRVDRVLVQAQRDVTRHFQRTYDCIIHKVNIPGLNRSYQVWKEKLEEEGEEGAPMFQQLADNKGEINVWTEVTRALMGRRHHTLPSLVQAFLGKLVVEVRFLRYQRKVLMGREEAVWKDMSGDDTTSEAEDSSSSPSSPGVQREIEWRKDVVERRKSTSLLSPPSPWEVTNRKDSRERRNSLEWKDSWERRDSKERRRSNPFLLPYVHPPMAPSEVRRRKDSHDRKDTWERKDSRERKNSVPIVLPQAHRPRGETQWKALQMKIQRLLGESGVLIYPSHPTMAPYHSESFLRPLNFSYTAVFNALGFPVTQVPLGLAPNGLPLGVQVVGGMYQDHLTIALAQDLEKAFGGWVCPSKIL</sequence>
<feature type="region of interest" description="Disordered" evidence="1">
    <location>
        <begin position="444"/>
        <end position="506"/>
    </location>
</feature>
<protein>
    <recommendedName>
        <fullName evidence="2">Amidase domain-containing protein</fullName>
    </recommendedName>
</protein>
<dbReference type="PANTHER" id="PTHR43372:SF4">
    <property type="entry name" value="FATTY-ACID AMIDE HYDROLASE 2"/>
    <property type="match status" value="1"/>
</dbReference>
<comment type="caution">
    <text evidence="3">The sequence shown here is derived from an EMBL/GenBank/DDBJ whole genome shotgun (WGS) entry which is preliminary data.</text>
</comment>
<evidence type="ECO:0000313" key="3">
    <source>
        <dbReference type="EMBL" id="KAK3884588.1"/>
    </source>
</evidence>
<evidence type="ECO:0000256" key="1">
    <source>
        <dbReference type="SAM" id="MobiDB-lite"/>
    </source>
</evidence>
<dbReference type="Gene3D" id="3.90.1300.10">
    <property type="entry name" value="Amidase signature (AS) domain"/>
    <property type="match status" value="2"/>
</dbReference>
<feature type="compositionally biased region" description="Basic and acidic residues" evidence="1">
    <location>
        <begin position="496"/>
        <end position="506"/>
    </location>
</feature>
<evidence type="ECO:0000259" key="2">
    <source>
        <dbReference type="Pfam" id="PF01425"/>
    </source>
</evidence>
<dbReference type="InterPro" id="IPR036928">
    <property type="entry name" value="AS_sf"/>
</dbReference>
<feature type="compositionally biased region" description="Basic and acidic residues" evidence="1">
    <location>
        <begin position="469"/>
        <end position="482"/>
    </location>
</feature>
<gene>
    <name evidence="3" type="ORF">Pcinc_011144</name>
</gene>
<dbReference type="SUPFAM" id="SSF75304">
    <property type="entry name" value="Amidase signature (AS) enzymes"/>
    <property type="match status" value="2"/>
</dbReference>
<evidence type="ECO:0000313" key="4">
    <source>
        <dbReference type="Proteomes" id="UP001286313"/>
    </source>
</evidence>
<keyword evidence="4" id="KW-1185">Reference proteome</keyword>
<proteinExistence type="predicted"/>
<dbReference type="GO" id="GO:0012505">
    <property type="term" value="C:endomembrane system"/>
    <property type="evidence" value="ECO:0007669"/>
    <property type="project" value="TreeGrafter"/>
</dbReference>
<feature type="domain" description="Amidase" evidence="2">
    <location>
        <begin position="72"/>
        <end position="297"/>
    </location>
</feature>
<accession>A0AAE1KUQ2</accession>
<organism evidence="3 4">
    <name type="scientific">Petrolisthes cinctipes</name>
    <name type="common">Flat porcelain crab</name>
    <dbReference type="NCBI Taxonomy" id="88211"/>
    <lineage>
        <taxon>Eukaryota</taxon>
        <taxon>Metazoa</taxon>
        <taxon>Ecdysozoa</taxon>
        <taxon>Arthropoda</taxon>
        <taxon>Crustacea</taxon>
        <taxon>Multicrustacea</taxon>
        <taxon>Malacostraca</taxon>
        <taxon>Eumalacostraca</taxon>
        <taxon>Eucarida</taxon>
        <taxon>Decapoda</taxon>
        <taxon>Pleocyemata</taxon>
        <taxon>Anomura</taxon>
        <taxon>Galatheoidea</taxon>
        <taxon>Porcellanidae</taxon>
        <taxon>Petrolisthes</taxon>
    </lineage>
</organism>
<dbReference type="Proteomes" id="UP001286313">
    <property type="component" value="Unassembled WGS sequence"/>
</dbReference>
<dbReference type="Pfam" id="PF01425">
    <property type="entry name" value="Amidase"/>
    <property type="match status" value="1"/>
</dbReference>
<feature type="region of interest" description="Disordered" evidence="1">
    <location>
        <begin position="527"/>
        <end position="567"/>
    </location>
</feature>
<name>A0AAE1KUQ2_PETCI</name>
<dbReference type="InterPro" id="IPR052739">
    <property type="entry name" value="FAAH2"/>
</dbReference>
<dbReference type="InterPro" id="IPR023631">
    <property type="entry name" value="Amidase_dom"/>
</dbReference>
<dbReference type="PANTHER" id="PTHR43372">
    <property type="entry name" value="FATTY-ACID AMIDE HYDROLASE"/>
    <property type="match status" value="1"/>
</dbReference>